<reference evidence="2 3" key="1">
    <citation type="submission" date="2016-05" db="EMBL/GenBank/DDBJ databases">
        <title>Genome sequencing reveals origins of a unique bacterial endosymbiosis in the earliest lineages of terrestrial Fungi.</title>
        <authorList>
            <consortium name="DOE Joint Genome Institute"/>
            <person name="Uehling J."/>
            <person name="Gryganskyi A."/>
            <person name="Hameed K."/>
            <person name="Tschaplinski T."/>
            <person name="Misztal P."/>
            <person name="Wu S."/>
            <person name="Desiro A."/>
            <person name="Vande Pol N."/>
            <person name="Du Z.-Y."/>
            <person name="Zienkiewicz A."/>
            <person name="Zienkiewicz K."/>
            <person name="Morin E."/>
            <person name="Tisserant E."/>
            <person name="Splivallo R."/>
            <person name="Hainaut M."/>
            <person name="Henrissat B."/>
            <person name="Ohm R."/>
            <person name="Kuo A."/>
            <person name="Yan J."/>
            <person name="Lipzen A."/>
            <person name="Nolan M."/>
            <person name="Labutti K."/>
            <person name="Barry K."/>
            <person name="Goldstein A."/>
            <person name="Labbe J."/>
            <person name="Schadt C."/>
            <person name="Tuskan G."/>
            <person name="Grigoriev I."/>
            <person name="Martin F."/>
            <person name="Vilgalys R."/>
            <person name="Bonito G."/>
        </authorList>
    </citation>
    <scope>NUCLEOTIDE SEQUENCE [LARGE SCALE GENOMIC DNA]</scope>
    <source>
        <strain evidence="2 3">AG-77</strain>
    </source>
</reference>
<organism evidence="2 3">
    <name type="scientific">Linnemannia elongata AG-77</name>
    <dbReference type="NCBI Taxonomy" id="1314771"/>
    <lineage>
        <taxon>Eukaryota</taxon>
        <taxon>Fungi</taxon>
        <taxon>Fungi incertae sedis</taxon>
        <taxon>Mucoromycota</taxon>
        <taxon>Mortierellomycotina</taxon>
        <taxon>Mortierellomycetes</taxon>
        <taxon>Mortierellales</taxon>
        <taxon>Mortierellaceae</taxon>
        <taxon>Linnemannia</taxon>
    </lineage>
</organism>
<proteinExistence type="predicted"/>
<feature type="compositionally biased region" description="Low complexity" evidence="1">
    <location>
        <begin position="1"/>
        <end position="18"/>
    </location>
</feature>
<evidence type="ECO:0000313" key="3">
    <source>
        <dbReference type="Proteomes" id="UP000078512"/>
    </source>
</evidence>
<evidence type="ECO:0000313" key="2">
    <source>
        <dbReference type="EMBL" id="OAQ26177.1"/>
    </source>
</evidence>
<feature type="compositionally biased region" description="Polar residues" evidence="1">
    <location>
        <begin position="214"/>
        <end position="231"/>
    </location>
</feature>
<dbReference type="EMBL" id="KV442070">
    <property type="protein sequence ID" value="OAQ26177.1"/>
    <property type="molecule type" value="Genomic_DNA"/>
</dbReference>
<dbReference type="OrthoDB" id="2439248at2759"/>
<feature type="compositionally biased region" description="Polar residues" evidence="1">
    <location>
        <begin position="129"/>
        <end position="141"/>
    </location>
</feature>
<dbReference type="Proteomes" id="UP000078512">
    <property type="component" value="Unassembled WGS sequence"/>
</dbReference>
<sequence>MEHSPGQGLNSSLQNNSNADIVISVDQTAPEQHATSSPANVSPQIGDDSSVDPQEPALTIPARNNSESTQGNGSSQHSGYEEAPRSLSPPHLPVGASFRGDPISAFRYRGLMACESRLPSIRSEPLPRQQHSPLPYTSSLGNEDHPLGGHHLHRDAGRPMVIDYAGLDASVAEATLVENGFQRPTFVEADAARDSKERAPEGGRRAPSVDLAASTGSSCLLGPPSSNSGKSEFQRRSARKTSFYSEQAPRVRDRCL</sequence>
<feature type="compositionally biased region" description="Polar residues" evidence="1">
    <location>
        <begin position="62"/>
        <end position="78"/>
    </location>
</feature>
<feature type="region of interest" description="Disordered" evidence="1">
    <location>
        <begin position="1"/>
        <end position="99"/>
    </location>
</feature>
<dbReference type="AlphaFoldDB" id="A0A197JLR9"/>
<feature type="compositionally biased region" description="Basic and acidic residues" evidence="1">
    <location>
        <begin position="190"/>
        <end position="204"/>
    </location>
</feature>
<evidence type="ECO:0000256" key="1">
    <source>
        <dbReference type="SAM" id="MobiDB-lite"/>
    </source>
</evidence>
<gene>
    <name evidence="2" type="ORF">K457DRAFT_736106</name>
</gene>
<feature type="region of interest" description="Disordered" evidence="1">
    <location>
        <begin position="123"/>
        <end position="154"/>
    </location>
</feature>
<keyword evidence="3" id="KW-1185">Reference proteome</keyword>
<feature type="compositionally biased region" description="Polar residues" evidence="1">
    <location>
        <begin position="25"/>
        <end position="43"/>
    </location>
</feature>
<protein>
    <submittedName>
        <fullName evidence="2">Uncharacterized protein</fullName>
    </submittedName>
</protein>
<accession>A0A197JLR9</accession>
<feature type="region of interest" description="Disordered" evidence="1">
    <location>
        <begin position="183"/>
        <end position="256"/>
    </location>
</feature>
<name>A0A197JLR9_9FUNG</name>